<sequence length="234" mass="25525">MATTTFTITTFSPVAFTTSRALATNQHDSSAHADRRASTAKVVRWVDGDTVKTSVGRIRLIGVDTPEEGQCGYTQARKLAQRLAPVGTTIRLGDPPSVQNKDSYGRLLRYVNHGRIDIGLRQIQAGSAARYDSLDGYDPHPRETVYRQADLETDPYCTPAGPPPPPPPPPDLTSYPPIPGTWDCPTNAPIKGNRGETEWIYHLPTNKYYSATNPEECFATEAGALAAGYRPARV</sequence>
<dbReference type="EMBL" id="CP049257">
    <property type="protein sequence ID" value="QIG42066.1"/>
    <property type="molecule type" value="Genomic_DNA"/>
</dbReference>
<evidence type="ECO:0000313" key="2">
    <source>
        <dbReference type="EMBL" id="QIG42066.1"/>
    </source>
</evidence>
<dbReference type="AlphaFoldDB" id="A0A6G6WA21"/>
<proteinExistence type="predicted"/>
<dbReference type="InterPro" id="IPR035437">
    <property type="entry name" value="SNase_OB-fold_sf"/>
</dbReference>
<feature type="region of interest" description="Disordered" evidence="1">
    <location>
        <begin position="153"/>
        <end position="178"/>
    </location>
</feature>
<gene>
    <name evidence="2" type="ORF">G5V58_04120</name>
</gene>
<dbReference type="KEGG" id="nano:G5V58_04120"/>
<reference evidence="2 3" key="1">
    <citation type="submission" date="2020-02" db="EMBL/GenBank/DDBJ databases">
        <title>Full genome sequence of Nocardioides sp. R-3366.</title>
        <authorList>
            <person name="Im W.-T."/>
        </authorList>
    </citation>
    <scope>NUCLEOTIDE SEQUENCE [LARGE SCALE GENOMIC DNA]</scope>
    <source>
        <strain evidence="2 3">R-3366</strain>
    </source>
</reference>
<organism evidence="2 3">
    <name type="scientific">Nocardioides anomalus</name>
    <dbReference type="NCBI Taxonomy" id="2712223"/>
    <lineage>
        <taxon>Bacteria</taxon>
        <taxon>Bacillati</taxon>
        <taxon>Actinomycetota</taxon>
        <taxon>Actinomycetes</taxon>
        <taxon>Propionibacteriales</taxon>
        <taxon>Nocardioidaceae</taxon>
        <taxon>Nocardioides</taxon>
    </lineage>
</organism>
<name>A0A6G6WA21_9ACTN</name>
<keyword evidence="3" id="KW-1185">Reference proteome</keyword>
<dbReference type="RefSeq" id="WP_165229009.1">
    <property type="nucleotide sequence ID" value="NZ_CP049257.1"/>
</dbReference>
<accession>A0A6G6WA21</accession>
<evidence type="ECO:0000256" key="1">
    <source>
        <dbReference type="SAM" id="MobiDB-lite"/>
    </source>
</evidence>
<evidence type="ECO:0000313" key="3">
    <source>
        <dbReference type="Proteomes" id="UP000502996"/>
    </source>
</evidence>
<dbReference type="SUPFAM" id="SSF50199">
    <property type="entry name" value="Staphylococcal nuclease"/>
    <property type="match status" value="1"/>
</dbReference>
<protein>
    <submittedName>
        <fullName evidence="2">Thermonuclease family protein</fullName>
    </submittedName>
</protein>
<feature type="compositionally biased region" description="Pro residues" evidence="1">
    <location>
        <begin position="160"/>
        <end position="178"/>
    </location>
</feature>
<dbReference type="Proteomes" id="UP000502996">
    <property type="component" value="Chromosome"/>
</dbReference>
<dbReference type="Gene3D" id="2.40.50.90">
    <property type="match status" value="1"/>
</dbReference>